<comment type="pathway">
    <text evidence="10">Bacterial outer membrane biogenesis; LPS lipid A biosynthesis.</text>
</comment>
<dbReference type="EC" id="2.4.1.182" evidence="2 10"/>
<dbReference type="OrthoDB" id="9801642at2"/>
<dbReference type="GO" id="GO:0008915">
    <property type="term" value="F:lipid-A-disaccharide synthase activity"/>
    <property type="evidence" value="ECO:0007669"/>
    <property type="project" value="UniProtKB-UniRule"/>
</dbReference>
<evidence type="ECO:0000313" key="12">
    <source>
        <dbReference type="Proteomes" id="UP000199409"/>
    </source>
</evidence>
<dbReference type="Pfam" id="PF02684">
    <property type="entry name" value="LpxB"/>
    <property type="match status" value="1"/>
</dbReference>
<comment type="catalytic activity">
    <reaction evidence="9 10">
        <text>a lipid X + a UDP-2-N,3-O-bis[(3R)-3-hydroxyacyl]-alpha-D-glucosamine = a lipid A disaccharide + UDP + H(+)</text>
        <dbReference type="Rhea" id="RHEA:67828"/>
        <dbReference type="ChEBI" id="CHEBI:15378"/>
        <dbReference type="ChEBI" id="CHEBI:58223"/>
        <dbReference type="ChEBI" id="CHEBI:137748"/>
        <dbReference type="ChEBI" id="CHEBI:176338"/>
        <dbReference type="ChEBI" id="CHEBI:176343"/>
        <dbReference type="EC" id="2.4.1.182"/>
    </reaction>
</comment>
<comment type="similarity">
    <text evidence="10">Belongs to the LpxB family.</text>
</comment>
<dbReference type="Gene3D" id="3.40.50.2000">
    <property type="entry name" value="Glycogen Phosphorylase B"/>
    <property type="match status" value="1"/>
</dbReference>
<evidence type="ECO:0000256" key="10">
    <source>
        <dbReference type="HAMAP-Rule" id="MF_00392"/>
    </source>
</evidence>
<dbReference type="GO" id="GO:0009245">
    <property type="term" value="P:lipid A biosynthetic process"/>
    <property type="evidence" value="ECO:0007669"/>
    <property type="project" value="UniProtKB-UniRule"/>
</dbReference>
<dbReference type="EMBL" id="FNQN01000003">
    <property type="protein sequence ID" value="SEA10245.1"/>
    <property type="molecule type" value="Genomic_DNA"/>
</dbReference>
<keyword evidence="5 10" id="KW-0441">Lipid A biosynthesis</keyword>
<evidence type="ECO:0000256" key="3">
    <source>
        <dbReference type="ARBA" id="ARBA00020902"/>
    </source>
</evidence>
<dbReference type="UniPathway" id="UPA00973"/>
<dbReference type="PANTHER" id="PTHR30372:SF4">
    <property type="entry name" value="LIPID-A-DISACCHARIDE SYNTHASE, MITOCHONDRIAL-RELATED"/>
    <property type="match status" value="1"/>
</dbReference>
<protein>
    <recommendedName>
        <fullName evidence="3 10">Lipid-A-disaccharide synthase</fullName>
        <ecNumber evidence="2 10">2.4.1.182</ecNumber>
    </recommendedName>
</protein>
<evidence type="ECO:0000256" key="1">
    <source>
        <dbReference type="ARBA" id="ARBA00002056"/>
    </source>
</evidence>
<sequence length="390" mass="42900">MLPLDSEQCRDILIVAGEASGDLHGSHLIKAAAAHHPHLKFSGVGGDKMVAAGCRILFPSDELSVMGVVEVINQLPKIYRRFKQLKRILNGTQRPDLLILIDFPDFNLRLAKVAKAVGIPVLYYISPKVWAWRSGRAKVIANRVDRLALIFPFEPEIYSPLGVKADYVGNPLLDEFVENQPTGELRHRLGIKPEEQVVGIFPGSRNSELEHILEALVETAQLLHQQKPEVQFLIPVAPSLSREVIEQRFSKTTLPVFIVEENIYEVAAACDAVLTVSGTVTLQIALVGTPMAILYKVAPLSYALGKRLIKIEFAGLTNIVAGRGIVREFIQDDAQPPEMCAEVLRLLDDSDYTEEVQKNLAEVRQTLGAPGCSTRVAAIAAAMTTSPLYE</sequence>
<evidence type="ECO:0000256" key="7">
    <source>
        <dbReference type="ARBA" id="ARBA00022679"/>
    </source>
</evidence>
<comment type="function">
    <text evidence="1 10">Condensation of UDP-2,3-diacylglucosamine and 2,3-diacylglucosamine-1-phosphate to form lipid A disaccharide, a precursor of lipid A, a phosphorylated glycolipid that anchors the lipopolysaccharide to the outer membrane of the cell.</text>
</comment>
<organism evidence="11 12">
    <name type="scientific">Desulfuromusa kysingii</name>
    <dbReference type="NCBI Taxonomy" id="37625"/>
    <lineage>
        <taxon>Bacteria</taxon>
        <taxon>Pseudomonadati</taxon>
        <taxon>Thermodesulfobacteriota</taxon>
        <taxon>Desulfuromonadia</taxon>
        <taxon>Desulfuromonadales</taxon>
        <taxon>Geopsychrobacteraceae</taxon>
        <taxon>Desulfuromusa</taxon>
    </lineage>
</organism>
<keyword evidence="12" id="KW-1185">Reference proteome</keyword>
<keyword evidence="7 10" id="KW-0808">Transferase</keyword>
<evidence type="ECO:0000256" key="9">
    <source>
        <dbReference type="ARBA" id="ARBA00048975"/>
    </source>
</evidence>
<dbReference type="GO" id="GO:0005543">
    <property type="term" value="F:phospholipid binding"/>
    <property type="evidence" value="ECO:0007669"/>
    <property type="project" value="TreeGrafter"/>
</dbReference>
<dbReference type="RefSeq" id="WP_092345766.1">
    <property type="nucleotide sequence ID" value="NZ_FNQN01000003.1"/>
</dbReference>
<dbReference type="AlphaFoldDB" id="A0A1H3YFA4"/>
<keyword evidence="4 10" id="KW-0444">Lipid biosynthesis</keyword>
<keyword evidence="8 10" id="KW-0443">Lipid metabolism</keyword>
<dbReference type="STRING" id="37625.SAMN05660420_01216"/>
<gene>
    <name evidence="10" type="primary">lpxB</name>
    <name evidence="11" type="ORF">SAMN05660420_01216</name>
</gene>
<dbReference type="InterPro" id="IPR003835">
    <property type="entry name" value="Glyco_trans_19"/>
</dbReference>
<proteinExistence type="inferred from homology"/>
<reference evidence="11 12" key="1">
    <citation type="submission" date="2016-10" db="EMBL/GenBank/DDBJ databases">
        <authorList>
            <person name="de Groot N.N."/>
        </authorList>
    </citation>
    <scope>NUCLEOTIDE SEQUENCE [LARGE SCALE GENOMIC DNA]</scope>
    <source>
        <strain evidence="11 12">DSM 7343</strain>
    </source>
</reference>
<dbReference type="HAMAP" id="MF_00392">
    <property type="entry name" value="LpxB"/>
    <property type="match status" value="1"/>
</dbReference>
<dbReference type="Proteomes" id="UP000199409">
    <property type="component" value="Unassembled WGS sequence"/>
</dbReference>
<evidence type="ECO:0000256" key="2">
    <source>
        <dbReference type="ARBA" id="ARBA00012687"/>
    </source>
</evidence>
<dbReference type="NCBIfam" id="TIGR00215">
    <property type="entry name" value="lpxB"/>
    <property type="match status" value="1"/>
</dbReference>
<name>A0A1H3YFA4_9BACT</name>
<dbReference type="SUPFAM" id="SSF53756">
    <property type="entry name" value="UDP-Glycosyltransferase/glycogen phosphorylase"/>
    <property type="match status" value="1"/>
</dbReference>
<evidence type="ECO:0000256" key="4">
    <source>
        <dbReference type="ARBA" id="ARBA00022516"/>
    </source>
</evidence>
<dbReference type="PANTHER" id="PTHR30372">
    <property type="entry name" value="LIPID-A-DISACCHARIDE SYNTHASE"/>
    <property type="match status" value="1"/>
</dbReference>
<evidence type="ECO:0000313" key="11">
    <source>
        <dbReference type="EMBL" id="SEA10245.1"/>
    </source>
</evidence>
<evidence type="ECO:0000256" key="6">
    <source>
        <dbReference type="ARBA" id="ARBA00022676"/>
    </source>
</evidence>
<evidence type="ECO:0000256" key="8">
    <source>
        <dbReference type="ARBA" id="ARBA00023098"/>
    </source>
</evidence>
<accession>A0A1H3YFA4</accession>
<evidence type="ECO:0000256" key="5">
    <source>
        <dbReference type="ARBA" id="ARBA00022556"/>
    </source>
</evidence>
<keyword evidence="6 10" id="KW-0328">Glycosyltransferase</keyword>
<dbReference type="GO" id="GO:0016020">
    <property type="term" value="C:membrane"/>
    <property type="evidence" value="ECO:0007669"/>
    <property type="project" value="GOC"/>
</dbReference>